<feature type="domain" description="3-hydroxyisobutyrate dehydrogenase-like NAD-binding" evidence="6">
    <location>
        <begin position="165"/>
        <end position="284"/>
    </location>
</feature>
<reference evidence="7 8" key="1">
    <citation type="submission" date="2016-09" db="EMBL/GenBank/DDBJ databases">
        <title>Complete genome sequence of microbes from the polar regions.</title>
        <authorList>
            <person name="Liao L."/>
            <person name="Chen B."/>
        </authorList>
    </citation>
    <scope>NUCLEOTIDE SEQUENCE [LARGE SCALE GENOMIC DNA]</scope>
    <source>
        <strain evidence="7 8">ZS314</strain>
    </source>
</reference>
<dbReference type="PROSITE" id="PS00895">
    <property type="entry name" value="3_HYDROXYISOBUT_DH"/>
    <property type="match status" value="1"/>
</dbReference>
<keyword evidence="3" id="KW-0520">NAD</keyword>
<proteinExistence type="inferred from homology"/>
<gene>
    <name evidence="7" type="ORF">BHD05_12075</name>
</gene>
<dbReference type="OrthoDB" id="3185659at2"/>
<dbReference type="PANTHER" id="PTHR43580:SF2">
    <property type="entry name" value="CYTOKINE-LIKE NUCLEAR FACTOR N-PAC"/>
    <property type="match status" value="1"/>
</dbReference>
<evidence type="ECO:0000256" key="1">
    <source>
        <dbReference type="ARBA" id="ARBA00009080"/>
    </source>
</evidence>
<dbReference type="InterPro" id="IPR015815">
    <property type="entry name" value="HIBADH-related"/>
</dbReference>
<dbReference type="EMBL" id="CP017146">
    <property type="protein sequence ID" value="QHO70271.1"/>
    <property type="molecule type" value="Genomic_DNA"/>
</dbReference>
<dbReference type="Gene3D" id="3.40.50.720">
    <property type="entry name" value="NAD(P)-binding Rossmann-like Domain"/>
    <property type="match status" value="1"/>
</dbReference>
<comment type="similarity">
    <text evidence="1">Belongs to the HIBADH-related family.</text>
</comment>
<dbReference type="Pfam" id="PF14833">
    <property type="entry name" value="NAD_binding_11"/>
    <property type="match status" value="1"/>
</dbReference>
<dbReference type="Pfam" id="PF03446">
    <property type="entry name" value="NAD_binding_2"/>
    <property type="match status" value="1"/>
</dbReference>
<keyword evidence="2" id="KW-0560">Oxidoreductase</keyword>
<dbReference type="SUPFAM" id="SSF51735">
    <property type="entry name" value="NAD(P)-binding Rossmann-fold domains"/>
    <property type="match status" value="1"/>
</dbReference>
<dbReference type="GO" id="GO:0016054">
    <property type="term" value="P:organic acid catabolic process"/>
    <property type="evidence" value="ECO:0007669"/>
    <property type="project" value="UniProtKB-ARBA"/>
</dbReference>
<dbReference type="InterPro" id="IPR006115">
    <property type="entry name" value="6PGDH_NADP-bd"/>
</dbReference>
<organism evidence="7 8">
    <name type="scientific">Marisediminicola antarctica</name>
    <dbReference type="NCBI Taxonomy" id="674079"/>
    <lineage>
        <taxon>Bacteria</taxon>
        <taxon>Bacillati</taxon>
        <taxon>Actinomycetota</taxon>
        <taxon>Actinomycetes</taxon>
        <taxon>Micrococcales</taxon>
        <taxon>Microbacteriaceae</taxon>
        <taxon>Marisediminicola</taxon>
    </lineage>
</organism>
<dbReference type="Proteomes" id="UP000464507">
    <property type="component" value="Chromosome"/>
</dbReference>
<accession>A0A7L5AMD0</accession>
<evidence type="ECO:0000256" key="2">
    <source>
        <dbReference type="ARBA" id="ARBA00023002"/>
    </source>
</evidence>
<dbReference type="GO" id="GO:0016491">
    <property type="term" value="F:oxidoreductase activity"/>
    <property type="evidence" value="ECO:0007669"/>
    <property type="project" value="UniProtKB-KW"/>
</dbReference>
<dbReference type="InterPro" id="IPR051265">
    <property type="entry name" value="HIBADH-related_NP60_sf"/>
</dbReference>
<evidence type="ECO:0000259" key="6">
    <source>
        <dbReference type="Pfam" id="PF14833"/>
    </source>
</evidence>
<evidence type="ECO:0000259" key="5">
    <source>
        <dbReference type="Pfam" id="PF03446"/>
    </source>
</evidence>
<feature type="active site" evidence="4">
    <location>
        <position position="171"/>
    </location>
</feature>
<evidence type="ECO:0000256" key="3">
    <source>
        <dbReference type="ARBA" id="ARBA00023027"/>
    </source>
</evidence>
<dbReference type="Gene3D" id="1.10.1040.10">
    <property type="entry name" value="N-(1-d-carboxylethyl)-l-norvaline Dehydrogenase, domain 2"/>
    <property type="match status" value="1"/>
</dbReference>
<evidence type="ECO:0000256" key="4">
    <source>
        <dbReference type="PIRSR" id="PIRSR000103-1"/>
    </source>
</evidence>
<evidence type="ECO:0000313" key="7">
    <source>
        <dbReference type="EMBL" id="QHO70271.1"/>
    </source>
</evidence>
<dbReference type="InterPro" id="IPR036291">
    <property type="entry name" value="NAD(P)-bd_dom_sf"/>
</dbReference>
<name>A0A7L5AMD0_9MICO</name>
<dbReference type="RefSeq" id="WP_161886660.1">
    <property type="nucleotide sequence ID" value="NZ_CP017146.1"/>
</dbReference>
<evidence type="ECO:0000313" key="8">
    <source>
        <dbReference type="Proteomes" id="UP000464507"/>
    </source>
</evidence>
<feature type="domain" description="6-phosphogluconate dehydrogenase NADP-binding" evidence="5">
    <location>
        <begin position="3"/>
        <end position="162"/>
    </location>
</feature>
<dbReference type="SUPFAM" id="SSF48179">
    <property type="entry name" value="6-phosphogluconate dehydrogenase C-terminal domain-like"/>
    <property type="match status" value="1"/>
</dbReference>
<dbReference type="InterPro" id="IPR008927">
    <property type="entry name" value="6-PGluconate_DH-like_C_sf"/>
</dbReference>
<sequence>MTQIAYLGLGTMGIGMVKNLLAAGHQVTVWNRSEAPVGEAVAAGATSASSIALAVKGADVVMYCLSDDAAVRAVVLAEGGLASVVDSGSIVIDLSTISPEASADEREALEAKGVRFLDAPVFGSRGEADNGGLWIVVGGDPGTFDDALGVLEPISETVHLMGPGGSGVRMKLVGNLVVASQLLALGESLTLAAQAGLDLHKVLEVLKVTDFRSPIFDGVGPAVLADDYSPSFALKLMQKDSRLIQDFASGLGVAVPSVSAAAHYVDAAMDAGWSEQNASALIKAIAAESGAALSRVESSARQE</sequence>
<dbReference type="KEGG" id="mant:BHD05_12075"/>
<dbReference type="GO" id="GO:0050661">
    <property type="term" value="F:NADP binding"/>
    <property type="evidence" value="ECO:0007669"/>
    <property type="project" value="InterPro"/>
</dbReference>
<dbReference type="InterPro" id="IPR029154">
    <property type="entry name" value="HIBADH-like_NADP-bd"/>
</dbReference>
<keyword evidence="8" id="KW-1185">Reference proteome</keyword>
<protein>
    <submittedName>
        <fullName evidence="7">2-hydroxy-3-oxopropionate reductase</fullName>
    </submittedName>
</protein>
<dbReference type="AlphaFoldDB" id="A0A7L5AMD0"/>
<dbReference type="GO" id="GO:0051287">
    <property type="term" value="F:NAD binding"/>
    <property type="evidence" value="ECO:0007669"/>
    <property type="project" value="InterPro"/>
</dbReference>
<dbReference type="PANTHER" id="PTHR43580">
    <property type="entry name" value="OXIDOREDUCTASE GLYR1-RELATED"/>
    <property type="match status" value="1"/>
</dbReference>
<dbReference type="InterPro" id="IPR002204">
    <property type="entry name" value="3-OH-isobutyrate_DH-rel_CS"/>
</dbReference>
<dbReference type="InterPro" id="IPR013328">
    <property type="entry name" value="6PGD_dom2"/>
</dbReference>
<dbReference type="PIRSF" id="PIRSF000103">
    <property type="entry name" value="HIBADH"/>
    <property type="match status" value="1"/>
</dbReference>